<dbReference type="SUPFAM" id="SSF51735">
    <property type="entry name" value="NAD(P)-binding Rossmann-fold domains"/>
    <property type="match status" value="1"/>
</dbReference>
<dbReference type="PANTHER" id="PTHR44054">
    <property type="entry name" value="SYNAPTIC VESICLE MEMBRANE PROTEIN VAT-1 HOMOLOG-LIKE"/>
    <property type="match status" value="1"/>
</dbReference>
<reference evidence="4 5" key="1">
    <citation type="submission" date="2022-01" db="EMBL/GenBank/DDBJ databases">
        <title>A chromosomal length assembly of Cordylochernes scorpioides.</title>
        <authorList>
            <person name="Zeh D."/>
            <person name="Zeh J."/>
        </authorList>
    </citation>
    <scope>NUCLEOTIDE SEQUENCE [LARGE SCALE GENOMIC DNA]</scope>
    <source>
        <strain evidence="4">IN4F17</strain>
        <tissue evidence="4">Whole Body</tissue>
    </source>
</reference>
<sequence length="401" mass="42911">MDRNGHYLPSGVMGELCVCSGLNFLDVLVRQGVVNNLPKPPYIMGLECAGEVEAVGEDVEGLQVGDKVAALADAQAWAELTAVPAQYVYKLPQGMSPKDAAGILLNYTVAHILVHELAGGLSGGSKVVLVHSAGGAVGLAIAHLAKLACPDVVLIGIASKHKHEAIKDHYSHLLEHGSDYVAEVKKISPAGVDVVLDCSSGDDTNKGHSLLKPLGKYIIYGRHLFFLILVLWWQVDKVSPLKLYDENKSLSGLHLRHLLYKQDGHQYVRSVVDKVWALWEQGSLASPVVDSVYALEDVTEGMQKLHERKNVGKIVLDLQMEPKPKPQTEKKSKNKDKEVKAAASIEEPPAKEATAEDGDAPKEAPKEAVAAEKPAEAAAEGGAPAEAPAAAEKPAEEAKEN</sequence>
<keyword evidence="1" id="KW-0560">Oxidoreductase</keyword>
<evidence type="ECO:0000259" key="3">
    <source>
        <dbReference type="SMART" id="SM00829"/>
    </source>
</evidence>
<evidence type="ECO:0000256" key="1">
    <source>
        <dbReference type="ARBA" id="ARBA00023002"/>
    </source>
</evidence>
<dbReference type="InterPro" id="IPR036291">
    <property type="entry name" value="NAD(P)-bd_dom_sf"/>
</dbReference>
<proteinExistence type="predicted"/>
<gene>
    <name evidence="4" type="ORF">LAZ67_1002173</name>
</gene>
<dbReference type="Gene3D" id="3.90.180.10">
    <property type="entry name" value="Medium-chain alcohol dehydrogenases, catalytic domain"/>
    <property type="match status" value="1"/>
</dbReference>
<accession>A0ABY6JX20</accession>
<evidence type="ECO:0000313" key="4">
    <source>
        <dbReference type="EMBL" id="UYV60760.1"/>
    </source>
</evidence>
<organism evidence="4 5">
    <name type="scientific">Cordylochernes scorpioides</name>
    <dbReference type="NCBI Taxonomy" id="51811"/>
    <lineage>
        <taxon>Eukaryota</taxon>
        <taxon>Metazoa</taxon>
        <taxon>Ecdysozoa</taxon>
        <taxon>Arthropoda</taxon>
        <taxon>Chelicerata</taxon>
        <taxon>Arachnida</taxon>
        <taxon>Pseudoscorpiones</taxon>
        <taxon>Cheliferoidea</taxon>
        <taxon>Chernetidae</taxon>
        <taxon>Cordylochernes</taxon>
    </lineage>
</organism>
<feature type="compositionally biased region" description="Low complexity" evidence="2">
    <location>
        <begin position="376"/>
        <end position="392"/>
    </location>
</feature>
<keyword evidence="5" id="KW-1185">Reference proteome</keyword>
<feature type="region of interest" description="Disordered" evidence="2">
    <location>
        <begin position="315"/>
        <end position="401"/>
    </location>
</feature>
<dbReference type="SUPFAM" id="SSF50129">
    <property type="entry name" value="GroES-like"/>
    <property type="match status" value="1"/>
</dbReference>
<feature type="compositionally biased region" description="Basic and acidic residues" evidence="2">
    <location>
        <begin position="348"/>
        <end position="375"/>
    </location>
</feature>
<dbReference type="PANTHER" id="PTHR44054:SF2">
    <property type="entry name" value="SYNAPTIC VESICLE MEMBRANE PROTEIN VAT-1 HOMOLOG-LIKE"/>
    <property type="match status" value="1"/>
</dbReference>
<feature type="compositionally biased region" description="Basic and acidic residues" evidence="2">
    <location>
        <begin position="320"/>
        <end position="340"/>
    </location>
</feature>
<evidence type="ECO:0000256" key="2">
    <source>
        <dbReference type="SAM" id="MobiDB-lite"/>
    </source>
</evidence>
<dbReference type="SMART" id="SM00829">
    <property type="entry name" value="PKS_ER"/>
    <property type="match status" value="1"/>
</dbReference>
<dbReference type="EMBL" id="CP092863">
    <property type="protein sequence ID" value="UYV60760.1"/>
    <property type="molecule type" value="Genomic_DNA"/>
</dbReference>
<feature type="domain" description="Enoyl reductase (ER)" evidence="3">
    <location>
        <begin position="5"/>
        <end position="316"/>
    </location>
</feature>
<protein>
    <submittedName>
        <fullName evidence="4">VAT1L</fullName>
    </submittedName>
</protein>
<dbReference type="Pfam" id="PF08240">
    <property type="entry name" value="ADH_N"/>
    <property type="match status" value="1"/>
</dbReference>
<dbReference type="Pfam" id="PF13602">
    <property type="entry name" value="ADH_zinc_N_2"/>
    <property type="match status" value="1"/>
</dbReference>
<evidence type="ECO:0000313" key="5">
    <source>
        <dbReference type="Proteomes" id="UP001235939"/>
    </source>
</evidence>
<dbReference type="InterPro" id="IPR013154">
    <property type="entry name" value="ADH-like_N"/>
</dbReference>
<name>A0ABY6JX20_9ARAC</name>
<dbReference type="Gene3D" id="3.40.50.720">
    <property type="entry name" value="NAD(P)-binding Rossmann-like Domain"/>
    <property type="match status" value="1"/>
</dbReference>
<dbReference type="InterPro" id="IPR011032">
    <property type="entry name" value="GroES-like_sf"/>
</dbReference>
<dbReference type="InterPro" id="IPR052100">
    <property type="entry name" value="SV-ATPase_mito-regulator"/>
</dbReference>
<dbReference type="InterPro" id="IPR020843">
    <property type="entry name" value="ER"/>
</dbReference>
<dbReference type="Proteomes" id="UP001235939">
    <property type="component" value="Chromosome 01"/>
</dbReference>